<dbReference type="Proteomes" id="UP000593892">
    <property type="component" value="Chromosome"/>
</dbReference>
<dbReference type="Pfam" id="PF00072">
    <property type="entry name" value="Response_reg"/>
    <property type="match status" value="1"/>
</dbReference>
<evidence type="ECO:0000259" key="9">
    <source>
        <dbReference type="PROSITE" id="PS51755"/>
    </source>
</evidence>
<dbReference type="Gene3D" id="1.10.10.10">
    <property type="entry name" value="Winged helix-like DNA-binding domain superfamily/Winged helix DNA-binding domain"/>
    <property type="match status" value="1"/>
</dbReference>
<dbReference type="InterPro" id="IPR001789">
    <property type="entry name" value="Sig_transdc_resp-reg_receiver"/>
</dbReference>
<dbReference type="GO" id="GO:0032993">
    <property type="term" value="C:protein-DNA complex"/>
    <property type="evidence" value="ECO:0007669"/>
    <property type="project" value="TreeGrafter"/>
</dbReference>
<dbReference type="CDD" id="cd00383">
    <property type="entry name" value="trans_reg_C"/>
    <property type="match status" value="1"/>
</dbReference>
<dbReference type="Pfam" id="PF00486">
    <property type="entry name" value="Trans_reg_C"/>
    <property type="match status" value="1"/>
</dbReference>
<feature type="domain" description="Response regulatory" evidence="8">
    <location>
        <begin position="5"/>
        <end position="118"/>
    </location>
</feature>
<keyword evidence="2" id="KW-0902">Two-component regulatory system</keyword>
<dbReference type="SMART" id="SM00862">
    <property type="entry name" value="Trans_reg_C"/>
    <property type="match status" value="1"/>
</dbReference>
<gene>
    <name evidence="10" type="ORF">IRI77_29735</name>
</gene>
<dbReference type="RefSeq" id="WP_194448592.1">
    <property type="nucleotide sequence ID" value="NZ_CP063849.1"/>
</dbReference>
<proteinExistence type="predicted"/>
<dbReference type="FunFam" id="3.40.50.2300:FF:000001">
    <property type="entry name" value="DNA-binding response regulator PhoB"/>
    <property type="match status" value="1"/>
</dbReference>
<dbReference type="GO" id="GO:0005829">
    <property type="term" value="C:cytosol"/>
    <property type="evidence" value="ECO:0007669"/>
    <property type="project" value="TreeGrafter"/>
</dbReference>
<dbReference type="GO" id="GO:0000976">
    <property type="term" value="F:transcription cis-regulatory region binding"/>
    <property type="evidence" value="ECO:0007669"/>
    <property type="project" value="TreeGrafter"/>
</dbReference>
<keyword evidence="5" id="KW-0804">Transcription</keyword>
<name>A0A7S7NNL0_PALFE</name>
<dbReference type="PROSITE" id="PS51755">
    <property type="entry name" value="OMPR_PHOB"/>
    <property type="match status" value="1"/>
</dbReference>
<evidence type="ECO:0000259" key="8">
    <source>
        <dbReference type="PROSITE" id="PS50110"/>
    </source>
</evidence>
<evidence type="ECO:0000313" key="10">
    <source>
        <dbReference type="EMBL" id="QOY86923.1"/>
    </source>
</evidence>
<evidence type="ECO:0000256" key="4">
    <source>
        <dbReference type="ARBA" id="ARBA00023125"/>
    </source>
</evidence>
<dbReference type="GO" id="GO:0000156">
    <property type="term" value="F:phosphorelay response regulator activity"/>
    <property type="evidence" value="ECO:0007669"/>
    <property type="project" value="TreeGrafter"/>
</dbReference>
<evidence type="ECO:0000256" key="7">
    <source>
        <dbReference type="PROSITE-ProRule" id="PRU01091"/>
    </source>
</evidence>
<dbReference type="PANTHER" id="PTHR48111">
    <property type="entry name" value="REGULATOR OF RPOS"/>
    <property type="match status" value="1"/>
</dbReference>
<feature type="modified residue" description="4-aspartylphosphate" evidence="6">
    <location>
        <position position="54"/>
    </location>
</feature>
<protein>
    <submittedName>
        <fullName evidence="10">Response regulator transcription factor</fullName>
    </submittedName>
</protein>
<dbReference type="KEGG" id="pfer:IRI77_29735"/>
<dbReference type="SMART" id="SM00448">
    <property type="entry name" value="REC"/>
    <property type="match status" value="1"/>
</dbReference>
<feature type="domain" description="OmpR/PhoB-type" evidence="9">
    <location>
        <begin position="129"/>
        <end position="228"/>
    </location>
</feature>
<dbReference type="InterPro" id="IPR011006">
    <property type="entry name" value="CheY-like_superfamily"/>
</dbReference>
<keyword evidence="11" id="KW-1185">Reference proteome</keyword>
<dbReference type="PANTHER" id="PTHR48111:SF50">
    <property type="entry name" value="KDP OPERON TRANSCRIPTIONAL REGULATORY PROTEIN KDPE"/>
    <property type="match status" value="1"/>
</dbReference>
<dbReference type="EMBL" id="CP063849">
    <property type="protein sequence ID" value="QOY86923.1"/>
    <property type="molecule type" value="Genomic_DNA"/>
</dbReference>
<dbReference type="Gene3D" id="6.10.250.690">
    <property type="match status" value="1"/>
</dbReference>
<keyword evidence="4 7" id="KW-0238">DNA-binding</keyword>
<accession>A0A7S7NNL0</accession>
<reference evidence="10 11" key="1">
    <citation type="submission" date="2020-10" db="EMBL/GenBank/DDBJ databases">
        <title>Complete genome sequence of Paludibaculum fermentans P105T, a facultatively anaerobic acidobacterium capable of dissimilatory Fe(III) reduction.</title>
        <authorList>
            <person name="Dedysh S.N."/>
            <person name="Beletsky A.V."/>
            <person name="Kulichevskaya I.S."/>
            <person name="Mardanov A.V."/>
            <person name="Ravin N.V."/>
        </authorList>
    </citation>
    <scope>NUCLEOTIDE SEQUENCE [LARGE SCALE GENOMIC DNA]</scope>
    <source>
        <strain evidence="10 11">P105</strain>
    </source>
</reference>
<dbReference type="AlphaFoldDB" id="A0A7S7NNL0"/>
<dbReference type="Gene3D" id="3.40.50.2300">
    <property type="match status" value="1"/>
</dbReference>
<evidence type="ECO:0000256" key="3">
    <source>
        <dbReference type="ARBA" id="ARBA00023015"/>
    </source>
</evidence>
<evidence type="ECO:0000313" key="11">
    <source>
        <dbReference type="Proteomes" id="UP000593892"/>
    </source>
</evidence>
<sequence length="231" mass="26324">MTSGKLLIVDDEPQIRRVLRVTLTTHGYEVQDARSGEEAMLRLRESRFDLILLDMNMPGMGGLEACREIRATSEVAIIMLTVRSTEMDKVAALDAGADDYITKPFSTPELLARIRAALRRLPVSEESTTDSLRFDDLEINLATRRVTAKGKEMRLTPKEFDLLRYLVANPNIPIPHGKLLQAVWGPDYGDQVEYLRVFINQLRKKIELDPSHPRYLLTEPWVGYRFAIPSK</sequence>
<dbReference type="CDD" id="cd17574">
    <property type="entry name" value="REC_OmpR"/>
    <property type="match status" value="1"/>
</dbReference>
<dbReference type="InterPro" id="IPR036388">
    <property type="entry name" value="WH-like_DNA-bd_sf"/>
</dbReference>
<keyword evidence="1 6" id="KW-0597">Phosphoprotein</keyword>
<evidence type="ECO:0000256" key="2">
    <source>
        <dbReference type="ARBA" id="ARBA00023012"/>
    </source>
</evidence>
<evidence type="ECO:0000256" key="1">
    <source>
        <dbReference type="ARBA" id="ARBA00022553"/>
    </source>
</evidence>
<evidence type="ECO:0000256" key="6">
    <source>
        <dbReference type="PROSITE-ProRule" id="PRU00169"/>
    </source>
</evidence>
<dbReference type="InterPro" id="IPR001867">
    <property type="entry name" value="OmpR/PhoB-type_DNA-bd"/>
</dbReference>
<dbReference type="PROSITE" id="PS50110">
    <property type="entry name" value="RESPONSE_REGULATORY"/>
    <property type="match status" value="1"/>
</dbReference>
<dbReference type="SUPFAM" id="SSF52172">
    <property type="entry name" value="CheY-like"/>
    <property type="match status" value="1"/>
</dbReference>
<evidence type="ECO:0000256" key="5">
    <source>
        <dbReference type="ARBA" id="ARBA00023163"/>
    </source>
</evidence>
<dbReference type="GO" id="GO:0006355">
    <property type="term" value="P:regulation of DNA-templated transcription"/>
    <property type="evidence" value="ECO:0007669"/>
    <property type="project" value="InterPro"/>
</dbReference>
<organism evidence="10 11">
    <name type="scientific">Paludibaculum fermentans</name>
    <dbReference type="NCBI Taxonomy" id="1473598"/>
    <lineage>
        <taxon>Bacteria</taxon>
        <taxon>Pseudomonadati</taxon>
        <taxon>Acidobacteriota</taxon>
        <taxon>Terriglobia</taxon>
        <taxon>Bryobacterales</taxon>
        <taxon>Bryobacteraceae</taxon>
        <taxon>Paludibaculum</taxon>
    </lineage>
</organism>
<feature type="DNA-binding region" description="OmpR/PhoB-type" evidence="7">
    <location>
        <begin position="129"/>
        <end position="228"/>
    </location>
</feature>
<keyword evidence="3" id="KW-0805">Transcription regulation</keyword>
<dbReference type="InterPro" id="IPR039420">
    <property type="entry name" value="WalR-like"/>
</dbReference>